<name>A0AAN9BXY6_9CAEN</name>
<dbReference type="AlphaFoldDB" id="A0AAN9BXY6"/>
<evidence type="ECO:0000256" key="2">
    <source>
        <dbReference type="SAM" id="Phobius"/>
    </source>
</evidence>
<feature type="region of interest" description="Disordered" evidence="1">
    <location>
        <begin position="161"/>
        <end position="184"/>
    </location>
</feature>
<comment type="caution">
    <text evidence="3">The sequence shown here is derived from an EMBL/GenBank/DDBJ whole genome shotgun (WGS) entry which is preliminary data.</text>
</comment>
<keyword evidence="2" id="KW-1133">Transmembrane helix</keyword>
<dbReference type="Proteomes" id="UP001374579">
    <property type="component" value="Unassembled WGS sequence"/>
</dbReference>
<feature type="region of interest" description="Disordered" evidence="1">
    <location>
        <begin position="81"/>
        <end position="102"/>
    </location>
</feature>
<reference evidence="3 4" key="1">
    <citation type="submission" date="2024-02" db="EMBL/GenBank/DDBJ databases">
        <title>Chromosome-scale genome assembly of the rough periwinkle Littorina saxatilis.</title>
        <authorList>
            <person name="De Jode A."/>
            <person name="Faria R."/>
            <person name="Formenti G."/>
            <person name="Sims Y."/>
            <person name="Smith T.P."/>
            <person name="Tracey A."/>
            <person name="Wood J.M.D."/>
            <person name="Zagrodzka Z.B."/>
            <person name="Johannesson K."/>
            <person name="Butlin R.K."/>
            <person name="Leder E.H."/>
        </authorList>
    </citation>
    <scope>NUCLEOTIDE SEQUENCE [LARGE SCALE GENOMIC DNA]</scope>
    <source>
        <strain evidence="3">Snail1</strain>
        <tissue evidence="3">Muscle</tissue>
    </source>
</reference>
<protein>
    <submittedName>
        <fullName evidence="3">Uncharacterized protein</fullName>
    </submittedName>
</protein>
<gene>
    <name evidence="3" type="ORF">V1264_012863</name>
</gene>
<keyword evidence="2" id="KW-0812">Transmembrane</keyword>
<keyword evidence="4" id="KW-1185">Reference proteome</keyword>
<dbReference type="Gene3D" id="4.10.1290.10">
    <property type="entry name" value="Tumor necrosis factor receptor superfamily"/>
    <property type="match status" value="1"/>
</dbReference>
<proteinExistence type="predicted"/>
<evidence type="ECO:0000256" key="1">
    <source>
        <dbReference type="SAM" id="MobiDB-lite"/>
    </source>
</evidence>
<feature type="compositionally biased region" description="Basic and acidic residues" evidence="1">
    <location>
        <begin position="173"/>
        <end position="184"/>
    </location>
</feature>
<dbReference type="EMBL" id="JBAMIC010000002">
    <property type="protein sequence ID" value="KAK7113607.1"/>
    <property type="molecule type" value="Genomic_DNA"/>
</dbReference>
<evidence type="ECO:0000313" key="3">
    <source>
        <dbReference type="EMBL" id="KAK7113607.1"/>
    </source>
</evidence>
<feature type="transmembrane region" description="Helical" evidence="2">
    <location>
        <begin position="108"/>
        <end position="132"/>
    </location>
</feature>
<evidence type="ECO:0000313" key="4">
    <source>
        <dbReference type="Proteomes" id="UP001374579"/>
    </source>
</evidence>
<accession>A0AAN9BXY6</accession>
<sequence>MCEHCGDICDYSERQGTEEECRTSCSDYLTAKRCTPEQYYDEQVMNCSPCAELCEHQEARGTVEQCNNKCQGYTTKVNLGNSPENTPLPVQPENTPSHSEGHHLTSSVSLIVLLTVFAAVTLTLVAVAIYCIKTRLLAYTRAPQRDDGSVDDLDVIKYGQQEHGQPAAAETQPGEREELVVNTT</sequence>
<organism evidence="3 4">
    <name type="scientific">Littorina saxatilis</name>
    <dbReference type="NCBI Taxonomy" id="31220"/>
    <lineage>
        <taxon>Eukaryota</taxon>
        <taxon>Metazoa</taxon>
        <taxon>Spiralia</taxon>
        <taxon>Lophotrochozoa</taxon>
        <taxon>Mollusca</taxon>
        <taxon>Gastropoda</taxon>
        <taxon>Caenogastropoda</taxon>
        <taxon>Littorinimorpha</taxon>
        <taxon>Littorinoidea</taxon>
        <taxon>Littorinidae</taxon>
        <taxon>Littorina</taxon>
    </lineage>
</organism>
<keyword evidence="2" id="KW-0472">Membrane</keyword>